<dbReference type="OrthoDB" id="1022638at2759"/>
<comment type="caution">
    <text evidence="2">The sequence shown here is derived from an EMBL/GenBank/DDBJ whole genome shotgun (WGS) entry which is preliminary data.</text>
</comment>
<dbReference type="EMBL" id="ML986625">
    <property type="protein sequence ID" value="KAF2263549.1"/>
    <property type="molecule type" value="Genomic_DNA"/>
</dbReference>
<dbReference type="InterPro" id="IPR011333">
    <property type="entry name" value="SKP1/BTB/POZ_sf"/>
</dbReference>
<dbReference type="Pfam" id="PF00651">
    <property type="entry name" value="BTB"/>
    <property type="match status" value="1"/>
</dbReference>
<name>A0A9P4N5N2_9PLEO</name>
<dbReference type="Proteomes" id="UP000800093">
    <property type="component" value="Unassembled WGS sequence"/>
</dbReference>
<sequence length="236" mass="26645">MVAPIDARVCPDPSTDIDVSGPILKITVGPPSSQKTFYIHETLCTTRSQFFHLALRGTWKESLSKSINLPEDSPEIFALYVHLLYTNSIPIKTEAPEDVTEIQTYVDTQYETLASLYILAEKLQDTTTKDILTDTILSLSREKQHDGTRYYPGEKVINIIYEGTVKECGARRMVRDFYAEYAGEEWFPEQVEGLPKEFLWDLVRVLVRRKGKGGSGVGSTAICDAGRYHEKVGEEE</sequence>
<dbReference type="CDD" id="cd18186">
    <property type="entry name" value="BTB_POZ_ZBTB_KLHL-like"/>
    <property type="match status" value="1"/>
</dbReference>
<evidence type="ECO:0000259" key="1">
    <source>
        <dbReference type="PROSITE" id="PS50097"/>
    </source>
</evidence>
<gene>
    <name evidence="2" type="ORF">CC78DRAFT_518474</name>
</gene>
<dbReference type="AlphaFoldDB" id="A0A9P4N5N2"/>
<accession>A0A9P4N5N2</accession>
<dbReference type="SUPFAM" id="SSF54695">
    <property type="entry name" value="POZ domain"/>
    <property type="match status" value="1"/>
</dbReference>
<reference evidence="3" key="1">
    <citation type="journal article" date="2020" name="Stud. Mycol.">
        <title>101 Dothideomycetes genomes: A test case for predicting lifestyles and emergence of pathogens.</title>
        <authorList>
            <person name="Haridas S."/>
            <person name="Albert R."/>
            <person name="Binder M."/>
            <person name="Bloem J."/>
            <person name="LaButti K."/>
            <person name="Salamov A."/>
            <person name="Andreopoulos B."/>
            <person name="Baker S."/>
            <person name="Barry K."/>
            <person name="Bills G."/>
            <person name="Bluhm B."/>
            <person name="Cannon C."/>
            <person name="Castanera R."/>
            <person name="Culley D."/>
            <person name="Daum C."/>
            <person name="Ezra D."/>
            <person name="Gonzalez J."/>
            <person name="Henrissat B."/>
            <person name="Kuo A."/>
            <person name="Liang C."/>
            <person name="Lipzen A."/>
            <person name="Lutzoni F."/>
            <person name="Magnuson J."/>
            <person name="Mondo S."/>
            <person name="Nolan M."/>
            <person name="Ohm R."/>
            <person name="Pangilinan J."/>
            <person name="Park H.-J."/>
            <person name="Ramirez L."/>
            <person name="Alfaro M."/>
            <person name="Sun H."/>
            <person name="Tritt A."/>
            <person name="Yoshinaga Y."/>
            <person name="Zwiers L.-H."/>
            <person name="Turgeon B."/>
            <person name="Goodwin S."/>
            <person name="Spatafora J."/>
            <person name="Crous P."/>
            <person name="Grigoriev I."/>
        </authorList>
    </citation>
    <scope>NUCLEOTIDE SEQUENCE [LARGE SCALE GENOMIC DNA]</scope>
    <source>
        <strain evidence="3">CBS 304.66</strain>
    </source>
</reference>
<keyword evidence="3" id="KW-1185">Reference proteome</keyword>
<evidence type="ECO:0000313" key="3">
    <source>
        <dbReference type="Proteomes" id="UP000800093"/>
    </source>
</evidence>
<dbReference type="InterPro" id="IPR000210">
    <property type="entry name" value="BTB/POZ_dom"/>
</dbReference>
<evidence type="ECO:0000313" key="2">
    <source>
        <dbReference type="EMBL" id="KAF2263549.1"/>
    </source>
</evidence>
<proteinExistence type="predicted"/>
<dbReference type="PANTHER" id="PTHR47843:SF2">
    <property type="entry name" value="BTB DOMAIN-CONTAINING PROTEIN"/>
    <property type="match status" value="1"/>
</dbReference>
<feature type="domain" description="BTB" evidence="1">
    <location>
        <begin position="24"/>
        <end position="93"/>
    </location>
</feature>
<dbReference type="Gene3D" id="3.30.710.10">
    <property type="entry name" value="Potassium Channel Kv1.1, Chain A"/>
    <property type="match status" value="1"/>
</dbReference>
<organism evidence="2 3">
    <name type="scientific">Lojkania enalia</name>
    <dbReference type="NCBI Taxonomy" id="147567"/>
    <lineage>
        <taxon>Eukaryota</taxon>
        <taxon>Fungi</taxon>
        <taxon>Dikarya</taxon>
        <taxon>Ascomycota</taxon>
        <taxon>Pezizomycotina</taxon>
        <taxon>Dothideomycetes</taxon>
        <taxon>Pleosporomycetidae</taxon>
        <taxon>Pleosporales</taxon>
        <taxon>Pleosporales incertae sedis</taxon>
        <taxon>Lojkania</taxon>
    </lineage>
</organism>
<dbReference type="PROSITE" id="PS50097">
    <property type="entry name" value="BTB"/>
    <property type="match status" value="1"/>
</dbReference>
<dbReference type="PANTHER" id="PTHR47843">
    <property type="entry name" value="BTB DOMAIN-CONTAINING PROTEIN-RELATED"/>
    <property type="match status" value="1"/>
</dbReference>
<protein>
    <recommendedName>
        <fullName evidence="1">BTB domain-containing protein</fullName>
    </recommendedName>
</protein>